<dbReference type="AlphaFoldDB" id="A0AA38W258"/>
<sequence>MQGTENIHGDYAARQSATSLASLGQVLVNLTDANTRALLSDAAEELLLPHRRAEAAAALAQLARLNPDLAGRFRLKEATLASIPLRMVCAPRPESVPSFIAVSYCWHYPEWPISQHARPIAPGWQISVPMVHAIMRHRQSADEGIWMDQLCINQDSAEEKITHIGAMNIIYRAARRVLILLEDIQLDVGEHSAGLLYAGFYADLTRQAREMEEGTSEKVEFIESFFPLQEQIRQLSPDVLLSVRSFARRMMGARWYSRAWCAHESRTAPHRRVNNPLFLCYGHDGTVLSFEFRFVHFLSYYLCKSEPPETATGTALITSFKQLDPTSLRHRWWRMIQLMPERSSDKSPMQHLVSVLSFGCLKKGDLVSIALNTWELPLIYDGELHSAEQAVAVFSLLAIATEDLTPLVMSGSKLRLEDGNIGKQIVSWLVHPLHGVSDSRMPLTLEGSITAVTAAYIELDLLVFATLPSDATPDSFQKAAMIIEKHNLTDIHRDIAVRADDDVQQTYQSITTEITKLGHAGQGPLQTFHQRFLALALDCGLDWILGFSDTMEQESWTDWSYGSMATTVHPGLVEAAYSLLQPFDVQNDKLSIPREHVDKAVRFLSLLLDPRLQFLTISPRRLSIGPKSSNSAILPAVSNRCWIAVPAAVAHLPAWQQRAWVVERVDQDGNAPSFGPLLDSDSGDGRVVRPGVDDSGHWQLKRRERIFAADLRPERLLSGDPGGAHVTLLKRQRVYGAEDYDWRAAMKGTETS</sequence>
<reference evidence="2" key="1">
    <citation type="submission" date="2022-07" db="EMBL/GenBank/DDBJ databases">
        <title>Fungi with potential for degradation of polypropylene.</title>
        <authorList>
            <person name="Gostincar C."/>
        </authorList>
    </citation>
    <scope>NUCLEOTIDE SEQUENCE</scope>
    <source>
        <strain evidence="2">EXF-13287</strain>
    </source>
</reference>
<dbReference type="Pfam" id="PF06985">
    <property type="entry name" value="HET"/>
    <property type="match status" value="1"/>
</dbReference>
<comment type="caution">
    <text evidence="2">The sequence shown here is derived from an EMBL/GenBank/DDBJ whole genome shotgun (WGS) entry which is preliminary data.</text>
</comment>
<dbReference type="EMBL" id="JANBVN010000027">
    <property type="protein sequence ID" value="KAJ9161061.1"/>
    <property type="molecule type" value="Genomic_DNA"/>
</dbReference>
<dbReference type="PANTHER" id="PTHR24148">
    <property type="entry name" value="ANKYRIN REPEAT DOMAIN-CONTAINING PROTEIN 39 HOMOLOG-RELATED"/>
    <property type="match status" value="1"/>
</dbReference>
<gene>
    <name evidence="2" type="ORF">NKR19_g2637</name>
</gene>
<dbReference type="InterPro" id="IPR052895">
    <property type="entry name" value="HetReg/Transcr_Mod"/>
</dbReference>
<proteinExistence type="predicted"/>
<dbReference type="PANTHER" id="PTHR24148:SF73">
    <property type="entry name" value="HET DOMAIN PROTEIN (AFU_ORTHOLOGUE AFUA_8G01020)"/>
    <property type="match status" value="1"/>
</dbReference>
<name>A0AA38W258_9PEZI</name>
<evidence type="ECO:0000259" key="1">
    <source>
        <dbReference type="Pfam" id="PF06985"/>
    </source>
</evidence>
<keyword evidence="3" id="KW-1185">Reference proteome</keyword>
<protein>
    <submittedName>
        <fullName evidence="2">O-methyltransferase, family 2</fullName>
    </submittedName>
</protein>
<accession>A0AA38W258</accession>
<dbReference type="Proteomes" id="UP001174691">
    <property type="component" value="Unassembled WGS sequence"/>
</dbReference>
<evidence type="ECO:0000313" key="2">
    <source>
        <dbReference type="EMBL" id="KAJ9161061.1"/>
    </source>
</evidence>
<organism evidence="2 3">
    <name type="scientific">Coniochaeta hoffmannii</name>
    <dbReference type="NCBI Taxonomy" id="91930"/>
    <lineage>
        <taxon>Eukaryota</taxon>
        <taxon>Fungi</taxon>
        <taxon>Dikarya</taxon>
        <taxon>Ascomycota</taxon>
        <taxon>Pezizomycotina</taxon>
        <taxon>Sordariomycetes</taxon>
        <taxon>Sordariomycetidae</taxon>
        <taxon>Coniochaetales</taxon>
        <taxon>Coniochaetaceae</taxon>
        <taxon>Coniochaeta</taxon>
    </lineage>
</organism>
<feature type="domain" description="Heterokaryon incompatibility" evidence="1">
    <location>
        <begin position="99"/>
        <end position="264"/>
    </location>
</feature>
<dbReference type="InterPro" id="IPR010730">
    <property type="entry name" value="HET"/>
</dbReference>
<evidence type="ECO:0000313" key="3">
    <source>
        <dbReference type="Proteomes" id="UP001174691"/>
    </source>
</evidence>